<dbReference type="Proteomes" id="UP000265520">
    <property type="component" value="Unassembled WGS sequence"/>
</dbReference>
<dbReference type="InterPro" id="IPR036397">
    <property type="entry name" value="RNaseH_sf"/>
</dbReference>
<dbReference type="InterPro" id="IPR002156">
    <property type="entry name" value="RNaseH_domain"/>
</dbReference>
<feature type="non-terminal residue" evidence="2">
    <location>
        <position position="1"/>
    </location>
</feature>
<dbReference type="InterPro" id="IPR053151">
    <property type="entry name" value="RNase_H-like"/>
</dbReference>
<dbReference type="PANTHER" id="PTHR47723:SF13">
    <property type="entry name" value="PUTATIVE-RELATED"/>
    <property type="match status" value="1"/>
</dbReference>
<feature type="domain" description="RNase H type-1" evidence="1">
    <location>
        <begin position="8"/>
        <end position="42"/>
    </location>
</feature>
<organism evidence="2 3">
    <name type="scientific">Trifolium medium</name>
    <dbReference type="NCBI Taxonomy" id="97028"/>
    <lineage>
        <taxon>Eukaryota</taxon>
        <taxon>Viridiplantae</taxon>
        <taxon>Streptophyta</taxon>
        <taxon>Embryophyta</taxon>
        <taxon>Tracheophyta</taxon>
        <taxon>Spermatophyta</taxon>
        <taxon>Magnoliopsida</taxon>
        <taxon>eudicotyledons</taxon>
        <taxon>Gunneridae</taxon>
        <taxon>Pentapetalae</taxon>
        <taxon>rosids</taxon>
        <taxon>fabids</taxon>
        <taxon>Fabales</taxon>
        <taxon>Fabaceae</taxon>
        <taxon>Papilionoideae</taxon>
        <taxon>50 kb inversion clade</taxon>
        <taxon>NPAAA clade</taxon>
        <taxon>Hologalegina</taxon>
        <taxon>IRL clade</taxon>
        <taxon>Trifolieae</taxon>
        <taxon>Trifolium</taxon>
    </lineage>
</organism>
<dbReference type="Pfam" id="PF13456">
    <property type="entry name" value="RVT_3"/>
    <property type="match status" value="1"/>
</dbReference>
<dbReference type="GO" id="GO:0004523">
    <property type="term" value="F:RNA-DNA hybrid ribonuclease activity"/>
    <property type="evidence" value="ECO:0007669"/>
    <property type="project" value="InterPro"/>
</dbReference>
<evidence type="ECO:0000313" key="3">
    <source>
        <dbReference type="Proteomes" id="UP000265520"/>
    </source>
</evidence>
<keyword evidence="3" id="KW-1185">Reference proteome</keyword>
<proteinExistence type="predicted"/>
<protein>
    <submittedName>
        <fullName evidence="2">Putative ribonuclease H protein</fullName>
    </submittedName>
</protein>
<dbReference type="PANTHER" id="PTHR47723">
    <property type="entry name" value="OS05G0353850 PROTEIN"/>
    <property type="match status" value="1"/>
</dbReference>
<evidence type="ECO:0000313" key="2">
    <source>
        <dbReference type="EMBL" id="MCI50065.1"/>
    </source>
</evidence>
<dbReference type="EMBL" id="LXQA010410854">
    <property type="protein sequence ID" value="MCI50065.1"/>
    <property type="molecule type" value="Genomic_DNA"/>
</dbReference>
<comment type="caution">
    <text evidence="2">The sequence shown here is derived from an EMBL/GenBank/DDBJ whole genome shotgun (WGS) entry which is preliminary data.</text>
</comment>
<dbReference type="Gene3D" id="3.30.420.10">
    <property type="entry name" value="Ribonuclease H-like superfamily/Ribonuclease H"/>
    <property type="match status" value="1"/>
</dbReference>
<sequence length="82" mass="8879">SIGSNGGRSLIRRIQCLLQEGWNVRIRHVYREANKVADALASIGCQSVGCIMFDIPPAPVGVDDQLCLADRFGVTTPRIVAL</sequence>
<accession>A0A392SPV8</accession>
<dbReference type="GO" id="GO:0003676">
    <property type="term" value="F:nucleic acid binding"/>
    <property type="evidence" value="ECO:0007669"/>
    <property type="project" value="InterPro"/>
</dbReference>
<dbReference type="AlphaFoldDB" id="A0A392SPV8"/>
<name>A0A392SPV8_9FABA</name>
<reference evidence="2 3" key="1">
    <citation type="journal article" date="2018" name="Front. Plant Sci.">
        <title>Red Clover (Trifolium pratense) and Zigzag Clover (T. medium) - A Picture of Genomic Similarities and Differences.</title>
        <authorList>
            <person name="Dluhosova J."/>
            <person name="Istvanek J."/>
            <person name="Nedelnik J."/>
            <person name="Repkova J."/>
        </authorList>
    </citation>
    <scope>NUCLEOTIDE SEQUENCE [LARGE SCALE GENOMIC DNA]</scope>
    <source>
        <strain evidence="3">cv. 10/8</strain>
        <tissue evidence="2">Leaf</tissue>
    </source>
</reference>
<evidence type="ECO:0000259" key="1">
    <source>
        <dbReference type="Pfam" id="PF13456"/>
    </source>
</evidence>